<dbReference type="Proteomes" id="UP000664914">
    <property type="component" value="Chromosome"/>
</dbReference>
<dbReference type="RefSeq" id="WP_012049400.1">
    <property type="nucleotide sequence ID" value="NZ_CP059319.1"/>
</dbReference>
<accession>A0A975CZ26</accession>
<reference evidence="2" key="2">
    <citation type="submission" date="2021-04" db="EMBL/GenBank/DDBJ databases">
        <title>Isolation and genomic analysis of the ibuprofen-degrading bacterium Sphingomonas strain MPO218.</title>
        <authorList>
            <person name="Aulestia M."/>
            <person name="Flores A."/>
            <person name="Mangas E.L."/>
            <person name="Perez-Pulido A.J."/>
            <person name="Santero E."/>
            <person name="Camacho E.M."/>
        </authorList>
    </citation>
    <scope>NUCLEOTIDE SEQUENCE</scope>
    <source>
        <strain evidence="2">MPO218</strain>
    </source>
</reference>
<reference evidence="2" key="1">
    <citation type="submission" date="2020-07" db="EMBL/GenBank/DDBJ databases">
        <authorList>
            <person name="Camacho E."/>
        </authorList>
    </citation>
    <scope>NUCLEOTIDE SEQUENCE</scope>
    <source>
        <strain evidence="2">MPO218</strain>
    </source>
</reference>
<keyword evidence="1" id="KW-1133">Transmembrane helix</keyword>
<sequence>MPLAALIAAQDQTDIGDGLRATLPLAGRTLIEHQAGLAIAAGAAHIVVLVERVPAVLAQAVDRLRRQGARIEIARSVADAIDRFHPSEKILLVADGAVAAQGAVDALAGTEEGSALLALPDDQDHAAFERIDAAERWAGYALLDKALLEATARMLGDWDLTSTLLRRLVQDDAARISALDPSGERPLPPPVLAIGPAAIGTIEAGLLRRADPGEGNWVELYLHRLVAGPLIGPLIARQIDQRLVAGVAVGIAWFAALLAGFKLFWGAALLLPLAAATASAARRMARIWGGVAEPTALVALARHAAALAALLLLARLLVDEGGWGWWLVAALLPAALAGAGALETIVAAIRPSPSPRWLASADALVWLAPAVAVLGGWRWMLAALTAYAVLSFVERFATAWKGARICDS</sequence>
<organism evidence="2 3">
    <name type="scientific">Rhizorhabdus wittichii</name>
    <dbReference type="NCBI Taxonomy" id="160791"/>
    <lineage>
        <taxon>Bacteria</taxon>
        <taxon>Pseudomonadati</taxon>
        <taxon>Pseudomonadota</taxon>
        <taxon>Alphaproteobacteria</taxon>
        <taxon>Sphingomonadales</taxon>
        <taxon>Sphingomonadaceae</taxon>
        <taxon>Rhizorhabdus</taxon>
    </lineage>
</organism>
<protein>
    <submittedName>
        <fullName evidence="2">Uncharacterized protein</fullName>
    </submittedName>
</protein>
<dbReference type="AlphaFoldDB" id="A0A975CZ26"/>
<gene>
    <name evidence="2" type="ORF">HRJ34_16465</name>
</gene>
<dbReference type="SUPFAM" id="SSF53448">
    <property type="entry name" value="Nucleotide-diphospho-sugar transferases"/>
    <property type="match status" value="1"/>
</dbReference>
<dbReference type="InterPro" id="IPR029044">
    <property type="entry name" value="Nucleotide-diphossugar_trans"/>
</dbReference>
<feature type="transmembrane region" description="Helical" evidence="1">
    <location>
        <begin position="297"/>
        <end position="317"/>
    </location>
</feature>
<evidence type="ECO:0000313" key="3">
    <source>
        <dbReference type="Proteomes" id="UP000664914"/>
    </source>
</evidence>
<keyword evidence="1" id="KW-0812">Transmembrane</keyword>
<evidence type="ECO:0000313" key="2">
    <source>
        <dbReference type="EMBL" id="QTH19953.1"/>
    </source>
</evidence>
<evidence type="ECO:0000256" key="1">
    <source>
        <dbReference type="SAM" id="Phobius"/>
    </source>
</evidence>
<proteinExistence type="predicted"/>
<dbReference type="OMA" id="ADQAWIM"/>
<feature type="transmembrane region" description="Helical" evidence="1">
    <location>
        <begin position="363"/>
        <end position="390"/>
    </location>
</feature>
<name>A0A975CZ26_9SPHN</name>
<dbReference type="EMBL" id="CP059319">
    <property type="protein sequence ID" value="QTH19953.1"/>
    <property type="molecule type" value="Genomic_DNA"/>
</dbReference>
<feature type="transmembrane region" description="Helical" evidence="1">
    <location>
        <begin position="323"/>
        <end position="342"/>
    </location>
</feature>
<keyword evidence="1" id="KW-0472">Membrane</keyword>